<sequence>MSTSKDLATAIRVLSMDAVQKAKSGHPGAPMGMADMAVPLWREILAHNPANPKWPDRDRFVLSNGHASMLLYSLLHLTGYDLSINDLRNFRQLHSKTPGHPEYGVTPGVETTTGPLGQGLANAVGMALAESILAARFNRENLDIVNHYTYTFLGDGCLMEGISHEACSLAGTLGLGKLIALYDDNEISIDGQVSGWFTEDIPSRFTAYGWHVISGVDGHDQDEVKNAILEARNETRRPSLICCKTVIGHGAPNLCGSADCHGAPLGDGEIQAARANLGWEHPAFEIPEYIYQAFDCRERGARLEEEWNSKFAEYQAAYPEQAREFLRCIAGDLPGNLDQTVSEMIKNFDQDKQPLATRKASHKIIDVLTAELPEMLGGSADLTGSNKTMRTGARPVSKKNKDGDYIYYGVREFAMGAIMNGLALHGGFIPFGGTFLVFSDYSRNSLRMGAMMGLRCIHVLTHDSIGVGEDGPTHQPIEHTASLRLIPNMSVWRPCDTVETAVAWHSALKRNDGPTCLVLSRHKLKPMQRSTTQLENIRRGGYILLDCEGTPEAIILASGSEVEPALDAAKELGAKGRRIRMVSMPSINFFMSQDINYQKEVLPREVEIRLAVEAGAGASWHQVLGCRGEAYGIERFGESAPGSILFPYFKMTSTDIAQKLLDMLQQ</sequence>
<keyword evidence="18" id="KW-1185">Reference proteome</keyword>
<name>D6STL6_9BACT</name>
<dbReference type="EC" id="2.2.1.1" evidence="3 9"/>
<feature type="binding site" evidence="11">
    <location>
        <position position="385"/>
    </location>
    <ligand>
        <name>substrate</name>
    </ligand>
</feature>
<dbReference type="Gene3D" id="3.40.50.970">
    <property type="match status" value="2"/>
</dbReference>
<feature type="binding site" evidence="11">
    <location>
        <position position="521"/>
    </location>
    <ligand>
        <name>substrate</name>
    </ligand>
</feature>
<feature type="binding site" evidence="12">
    <location>
        <begin position="114"/>
        <end position="116"/>
    </location>
    <ligand>
        <name>thiamine diphosphate</name>
        <dbReference type="ChEBI" id="CHEBI:58937"/>
    </ligand>
</feature>
<feature type="binding site" evidence="13">
    <location>
        <position position="155"/>
    </location>
    <ligand>
        <name>Mg(2+)</name>
        <dbReference type="ChEBI" id="CHEBI:18420"/>
    </ligand>
</feature>
<feature type="binding site" evidence="13">
    <location>
        <position position="185"/>
    </location>
    <ligand>
        <name>Mg(2+)</name>
        <dbReference type="ChEBI" id="CHEBI:18420"/>
    </ligand>
</feature>
<dbReference type="FunFam" id="3.40.50.970:FF:000004">
    <property type="entry name" value="Transketolase"/>
    <property type="match status" value="1"/>
</dbReference>
<feature type="binding site" evidence="12">
    <location>
        <position position="261"/>
    </location>
    <ligand>
        <name>thiamine diphosphate</name>
        <dbReference type="ChEBI" id="CHEBI:58937"/>
    </ligand>
</feature>
<organism evidence="17 18">
    <name type="scientific">Desulfonatronospira thiodismutans ASO3-1</name>
    <dbReference type="NCBI Taxonomy" id="555779"/>
    <lineage>
        <taxon>Bacteria</taxon>
        <taxon>Pseudomonadati</taxon>
        <taxon>Thermodesulfobacteriota</taxon>
        <taxon>Desulfovibrionia</taxon>
        <taxon>Desulfovibrionales</taxon>
        <taxon>Desulfonatronovibrionaceae</taxon>
        <taxon>Desulfonatronospira</taxon>
    </lineage>
</organism>
<feature type="binding site" evidence="12">
    <location>
        <position position="438"/>
    </location>
    <ligand>
        <name>thiamine diphosphate</name>
        <dbReference type="ChEBI" id="CHEBI:58937"/>
    </ligand>
</feature>
<comment type="function">
    <text evidence="15">Catalyzes the transfer of a two-carbon ketol group from a ketose donor to an aldose acceptor, via a covalent intermediate with the cofactor thiamine pyrophosphate.</text>
</comment>
<feature type="binding site" evidence="12">
    <location>
        <position position="156"/>
    </location>
    <ligand>
        <name>thiamine diphosphate</name>
        <dbReference type="ChEBI" id="CHEBI:58937"/>
    </ligand>
</feature>
<evidence type="ECO:0000256" key="15">
    <source>
        <dbReference type="RuleBase" id="RU004996"/>
    </source>
</evidence>
<evidence type="ECO:0000256" key="4">
    <source>
        <dbReference type="ARBA" id="ARBA00022679"/>
    </source>
</evidence>
<dbReference type="InterPro" id="IPR033247">
    <property type="entry name" value="Transketolase_fam"/>
</dbReference>
<feature type="active site" description="Proton donor" evidence="10">
    <location>
        <position position="412"/>
    </location>
</feature>
<dbReference type="FunFam" id="3.40.50.970:FF:000003">
    <property type="entry name" value="Transketolase"/>
    <property type="match status" value="1"/>
</dbReference>
<feature type="binding site" evidence="11">
    <location>
        <position position="474"/>
    </location>
    <ligand>
        <name>substrate</name>
    </ligand>
</feature>
<dbReference type="Gene3D" id="3.40.50.920">
    <property type="match status" value="1"/>
</dbReference>
<evidence type="ECO:0000256" key="5">
    <source>
        <dbReference type="ARBA" id="ARBA00022723"/>
    </source>
</evidence>
<evidence type="ECO:0000256" key="14">
    <source>
        <dbReference type="PIRSR" id="PIRSR605478-5"/>
    </source>
</evidence>
<feature type="binding site" evidence="13">
    <location>
        <position position="187"/>
    </location>
    <ligand>
        <name>Mg(2+)</name>
        <dbReference type="ChEBI" id="CHEBI:18420"/>
    </ligand>
</feature>
<dbReference type="InterPro" id="IPR005474">
    <property type="entry name" value="Transketolase_N"/>
</dbReference>
<accession>D6STL6</accession>
<dbReference type="PROSITE" id="PS00801">
    <property type="entry name" value="TRANSKETOLASE_1"/>
    <property type="match status" value="1"/>
</dbReference>
<dbReference type="EMBL" id="ACJN02000003">
    <property type="protein sequence ID" value="EFI34032.1"/>
    <property type="molecule type" value="Genomic_DNA"/>
</dbReference>
<dbReference type="AlphaFoldDB" id="D6STL6"/>
<feature type="binding site" evidence="12">
    <location>
        <position position="185"/>
    </location>
    <ligand>
        <name>thiamine diphosphate</name>
        <dbReference type="ChEBI" id="CHEBI:58937"/>
    </ligand>
</feature>
<dbReference type="SUPFAM" id="SSF52518">
    <property type="entry name" value="Thiamin diphosphate-binding fold (THDP-binding)"/>
    <property type="match status" value="2"/>
</dbReference>
<evidence type="ECO:0000256" key="1">
    <source>
        <dbReference type="ARBA" id="ARBA00007131"/>
    </source>
</evidence>
<dbReference type="Proteomes" id="UP000005496">
    <property type="component" value="Unassembled WGS sequence"/>
</dbReference>
<dbReference type="SMART" id="SM00861">
    <property type="entry name" value="Transket_pyr"/>
    <property type="match status" value="1"/>
</dbReference>
<keyword evidence="4 15" id="KW-0808">Transferase</keyword>
<dbReference type="Pfam" id="PF02779">
    <property type="entry name" value="Transket_pyr"/>
    <property type="match status" value="1"/>
</dbReference>
<proteinExistence type="inferred from homology"/>
<dbReference type="GO" id="GO:0005829">
    <property type="term" value="C:cytosol"/>
    <property type="evidence" value="ECO:0007669"/>
    <property type="project" value="TreeGrafter"/>
</dbReference>
<comment type="cofactor">
    <cofactor evidence="13">
        <name>Mg(2+)</name>
        <dbReference type="ChEBI" id="CHEBI:18420"/>
    </cofactor>
    <text evidence="13">Binds 1 Mg(2+) ion per subunit. Can also utilize other divalent metal cations, such as Ca(2+), Mn(2+) and Co(2+).</text>
</comment>
<dbReference type="InterPro" id="IPR020826">
    <property type="entry name" value="Transketolase_BS"/>
</dbReference>
<comment type="cofactor">
    <cofactor evidence="15">
        <name>Mg(2+)</name>
        <dbReference type="ChEBI" id="CHEBI:18420"/>
    </cofactor>
    <cofactor evidence="15">
        <name>Ca(2+)</name>
        <dbReference type="ChEBI" id="CHEBI:29108"/>
    </cofactor>
    <cofactor evidence="15">
        <name>Mn(2+)</name>
        <dbReference type="ChEBI" id="CHEBI:29035"/>
    </cofactor>
    <cofactor evidence="15">
        <name>Co(2+)</name>
        <dbReference type="ChEBI" id="CHEBI:48828"/>
    </cofactor>
    <text evidence="15">Binds 1 Mg(2+) ion per subunit. Can also utilize other divalent metal cations, such as Ca(2+), Mn(2+) and Co(2+).</text>
</comment>
<feature type="domain" description="Transketolase-like pyrimidine-binding" evidence="16">
    <location>
        <begin position="355"/>
        <end position="527"/>
    </location>
</feature>
<evidence type="ECO:0000256" key="6">
    <source>
        <dbReference type="ARBA" id="ARBA00022842"/>
    </source>
</evidence>
<keyword evidence="5 13" id="KW-0479">Metal-binding</keyword>
<comment type="similarity">
    <text evidence="1 15">Belongs to the transketolase family.</text>
</comment>
<feature type="binding site" evidence="11">
    <location>
        <position position="462"/>
    </location>
    <ligand>
        <name>substrate</name>
    </ligand>
</feature>
<evidence type="ECO:0000313" key="18">
    <source>
        <dbReference type="Proteomes" id="UP000005496"/>
    </source>
</evidence>
<dbReference type="SUPFAM" id="SSF52922">
    <property type="entry name" value="TK C-terminal domain-like"/>
    <property type="match status" value="1"/>
</dbReference>
<feature type="binding site" evidence="12">
    <location>
        <position position="66"/>
    </location>
    <ligand>
        <name>thiamine diphosphate</name>
        <dbReference type="ChEBI" id="CHEBI:58937"/>
    </ligand>
</feature>
<feature type="binding site" evidence="11">
    <location>
        <position position="470"/>
    </location>
    <ligand>
        <name>substrate</name>
    </ligand>
</feature>
<feature type="site" description="Important for catalytic activity" evidence="14">
    <location>
        <position position="26"/>
    </location>
</feature>
<dbReference type="InterPro" id="IPR055152">
    <property type="entry name" value="Transketolase-like_C_2"/>
</dbReference>
<feature type="binding site" evidence="11">
    <location>
        <position position="358"/>
    </location>
    <ligand>
        <name>substrate</name>
    </ligand>
</feature>
<dbReference type="NCBIfam" id="TIGR00232">
    <property type="entry name" value="tktlase_bact"/>
    <property type="match status" value="1"/>
</dbReference>
<dbReference type="InterPro" id="IPR049557">
    <property type="entry name" value="Transketolase_CS"/>
</dbReference>
<evidence type="ECO:0000259" key="16">
    <source>
        <dbReference type="SMART" id="SM00861"/>
    </source>
</evidence>
<comment type="cofactor">
    <cofactor evidence="12">
        <name>thiamine diphosphate</name>
        <dbReference type="ChEBI" id="CHEBI:58937"/>
    </cofactor>
    <text evidence="12">Binds 1 thiamine pyrophosphate per subunit. During the reaction, the substrate forms a covalent intermediate with the cofactor.</text>
</comment>
<protein>
    <recommendedName>
        <fullName evidence="3 9">Transketolase</fullName>
        <ecNumber evidence="3 9">2.2.1.1</ecNumber>
    </recommendedName>
</protein>
<dbReference type="GO" id="GO:0004802">
    <property type="term" value="F:transketolase activity"/>
    <property type="evidence" value="ECO:0007669"/>
    <property type="project" value="UniProtKB-UniRule"/>
</dbReference>
<dbReference type="Pfam" id="PF00456">
    <property type="entry name" value="Transketolase_N"/>
    <property type="match status" value="1"/>
</dbReference>
<dbReference type="InterPro" id="IPR005475">
    <property type="entry name" value="Transketolase-like_Pyr-bd"/>
</dbReference>
<keyword evidence="7 12" id="KW-0786">Thiamine pyrophosphate</keyword>
<dbReference type="InterPro" id="IPR005478">
    <property type="entry name" value="Transketolase_bac-like"/>
</dbReference>
<keyword evidence="6 13" id="KW-0460">Magnesium</keyword>
<dbReference type="Pfam" id="PF22613">
    <property type="entry name" value="Transketolase_C_1"/>
    <property type="match status" value="1"/>
</dbReference>
<comment type="catalytic activity">
    <reaction evidence="8 15">
        <text>D-sedoheptulose 7-phosphate + D-glyceraldehyde 3-phosphate = aldehydo-D-ribose 5-phosphate + D-xylulose 5-phosphate</text>
        <dbReference type="Rhea" id="RHEA:10508"/>
        <dbReference type="ChEBI" id="CHEBI:57483"/>
        <dbReference type="ChEBI" id="CHEBI:57737"/>
        <dbReference type="ChEBI" id="CHEBI:58273"/>
        <dbReference type="ChEBI" id="CHEBI:59776"/>
        <dbReference type="EC" id="2.2.1.1"/>
    </reaction>
</comment>
<dbReference type="eggNOG" id="COG0021">
    <property type="taxonomic scope" value="Bacteria"/>
</dbReference>
<reference evidence="17" key="1">
    <citation type="submission" date="2010-05" db="EMBL/GenBank/DDBJ databases">
        <title>The draft genome of Desulfonatronospira thiodismutans ASO3-1.</title>
        <authorList>
            <consortium name="US DOE Joint Genome Institute (JGI-PGF)"/>
            <person name="Lucas S."/>
            <person name="Copeland A."/>
            <person name="Lapidus A."/>
            <person name="Cheng J.-F."/>
            <person name="Bruce D."/>
            <person name="Goodwin L."/>
            <person name="Pitluck S."/>
            <person name="Chertkov O."/>
            <person name="Brettin T."/>
            <person name="Detter J.C."/>
            <person name="Han C."/>
            <person name="Land M.L."/>
            <person name="Hauser L."/>
            <person name="Kyrpides N."/>
            <person name="Mikhailova N."/>
            <person name="Muyzer G."/>
            <person name="Woyke T."/>
        </authorList>
    </citation>
    <scope>NUCLEOTIDE SEQUENCE [LARGE SCALE GENOMIC DNA]</scope>
    <source>
        <strain evidence="17">ASO3-1</strain>
    </source>
</reference>
<dbReference type="CDD" id="cd07033">
    <property type="entry name" value="TPP_PYR_DXS_TK_like"/>
    <property type="match status" value="1"/>
</dbReference>
<evidence type="ECO:0000256" key="9">
    <source>
        <dbReference type="NCBIfam" id="TIGR00232"/>
    </source>
</evidence>
<dbReference type="OrthoDB" id="8732661at2"/>
<keyword evidence="15" id="KW-0106">Calcium</keyword>
<gene>
    <name evidence="17" type="ORF">Dthio_PD1371</name>
</gene>
<evidence type="ECO:0000256" key="13">
    <source>
        <dbReference type="PIRSR" id="PIRSR605478-4"/>
    </source>
</evidence>
<dbReference type="CDD" id="cd02012">
    <property type="entry name" value="TPP_TK"/>
    <property type="match status" value="1"/>
</dbReference>
<evidence type="ECO:0000256" key="2">
    <source>
        <dbReference type="ARBA" id="ARBA00011738"/>
    </source>
</evidence>
<comment type="subunit">
    <text evidence="2 15">Homodimer.</text>
</comment>
<evidence type="ECO:0000256" key="8">
    <source>
        <dbReference type="ARBA" id="ARBA00049473"/>
    </source>
</evidence>
<evidence type="ECO:0000256" key="7">
    <source>
        <dbReference type="ARBA" id="ARBA00023052"/>
    </source>
</evidence>
<feature type="binding site" evidence="11">
    <location>
        <position position="261"/>
    </location>
    <ligand>
        <name>substrate</name>
    </ligand>
</feature>
<dbReference type="InterPro" id="IPR009014">
    <property type="entry name" value="Transketo_C/PFOR_II"/>
</dbReference>
<dbReference type="GO" id="GO:0006098">
    <property type="term" value="P:pentose-phosphate shunt"/>
    <property type="evidence" value="ECO:0007669"/>
    <property type="project" value="TreeGrafter"/>
</dbReference>
<evidence type="ECO:0000256" key="10">
    <source>
        <dbReference type="PIRSR" id="PIRSR605478-1"/>
    </source>
</evidence>
<dbReference type="PROSITE" id="PS00802">
    <property type="entry name" value="TRANSKETOLASE_2"/>
    <property type="match status" value="1"/>
</dbReference>
<evidence type="ECO:0000313" key="17">
    <source>
        <dbReference type="EMBL" id="EFI34032.1"/>
    </source>
</evidence>
<feature type="site" description="Important for catalytic activity" evidence="14">
    <location>
        <position position="261"/>
    </location>
</feature>
<evidence type="ECO:0000256" key="12">
    <source>
        <dbReference type="PIRSR" id="PIRSR605478-3"/>
    </source>
</evidence>
<dbReference type="PANTHER" id="PTHR43522">
    <property type="entry name" value="TRANSKETOLASE"/>
    <property type="match status" value="1"/>
</dbReference>
<evidence type="ECO:0000256" key="11">
    <source>
        <dbReference type="PIRSR" id="PIRSR605478-2"/>
    </source>
</evidence>
<dbReference type="GO" id="GO:0046872">
    <property type="term" value="F:metal ion binding"/>
    <property type="evidence" value="ECO:0007669"/>
    <property type="project" value="UniProtKB-KW"/>
</dbReference>
<dbReference type="InterPro" id="IPR029061">
    <property type="entry name" value="THDP-binding"/>
</dbReference>
<dbReference type="PANTHER" id="PTHR43522:SF2">
    <property type="entry name" value="TRANSKETOLASE 1-RELATED"/>
    <property type="match status" value="1"/>
</dbReference>
<evidence type="ECO:0000256" key="3">
    <source>
        <dbReference type="ARBA" id="ARBA00013152"/>
    </source>
</evidence>
<comment type="caution">
    <text evidence="17">The sequence shown here is derived from an EMBL/GenBank/DDBJ whole genome shotgun (WGS) entry which is preliminary data.</text>
</comment>
<feature type="binding site" evidence="11">
    <location>
        <position position="26"/>
    </location>
    <ligand>
        <name>substrate</name>
    </ligand>
</feature>